<reference evidence="2" key="1">
    <citation type="journal article" date="2019" name="Int. J. Syst. Evol. Microbiol.">
        <title>The Global Catalogue of Microorganisms (GCM) 10K type strain sequencing project: providing services to taxonomists for standard genome sequencing and annotation.</title>
        <authorList>
            <consortium name="The Broad Institute Genomics Platform"/>
            <consortium name="The Broad Institute Genome Sequencing Center for Infectious Disease"/>
            <person name="Wu L."/>
            <person name="Ma J."/>
        </authorList>
    </citation>
    <scope>NUCLEOTIDE SEQUENCE [LARGE SCALE GENOMIC DNA]</scope>
    <source>
        <strain evidence="2">CGMCC 1.15345</strain>
    </source>
</reference>
<gene>
    <name evidence="1" type="ORF">ACFOY0_19610</name>
</gene>
<evidence type="ECO:0000313" key="2">
    <source>
        <dbReference type="Proteomes" id="UP001595719"/>
    </source>
</evidence>
<evidence type="ECO:0000313" key="1">
    <source>
        <dbReference type="EMBL" id="MFC4393210.1"/>
    </source>
</evidence>
<comment type="caution">
    <text evidence="1">The sequence shown here is derived from an EMBL/GenBank/DDBJ whole genome shotgun (WGS) entry which is preliminary data.</text>
</comment>
<protein>
    <submittedName>
        <fullName evidence="1">Uncharacterized protein</fullName>
    </submittedName>
</protein>
<proteinExistence type="predicted"/>
<name>A0ABV8WAN5_9FLAO</name>
<dbReference type="EMBL" id="JBHSCO010000006">
    <property type="protein sequence ID" value="MFC4393210.1"/>
    <property type="molecule type" value="Genomic_DNA"/>
</dbReference>
<accession>A0ABV8WAN5</accession>
<keyword evidence="2" id="KW-1185">Reference proteome</keyword>
<sequence length="341" mass="38954">MKKKLEADLISIAHRILKLKNKSDINQLYLETQKLYEKLAVLKFVEENFDAAKPTIGQADITNELETLFNKEEEIVPTVIELEAEIKEETPVVEETILLEENDSPEIIEEETAEVIETPEPVIEETPEPIAAEIIEPEPEAKKEIEKVEESKNTVEELSFTTVSDLKPIPDFKPAFELDTQEIKEDVKEEIKENSKTDNSAKPTILFEDFGINYADAQFVKVDSFEAVPPTSTPSINDFKEPKKAETAILETTSQPKAVSLNEKLSRGFHIDLNDRIAFTKNLFGNSTEDYSRVLNQLMTFDSYSEAKEFIENMVKPDYNNWDGKEDYAERFMGIIEKKFA</sequence>
<organism evidence="1 2">
    <name type="scientific">Flavobacterium quisquiliarum</name>
    <dbReference type="NCBI Taxonomy" id="1834436"/>
    <lineage>
        <taxon>Bacteria</taxon>
        <taxon>Pseudomonadati</taxon>
        <taxon>Bacteroidota</taxon>
        <taxon>Flavobacteriia</taxon>
        <taxon>Flavobacteriales</taxon>
        <taxon>Flavobacteriaceae</taxon>
        <taxon>Flavobacterium</taxon>
    </lineage>
</organism>
<dbReference type="RefSeq" id="WP_179001858.1">
    <property type="nucleotide sequence ID" value="NZ_JBHSCO010000006.1"/>
</dbReference>
<dbReference type="Proteomes" id="UP001595719">
    <property type="component" value="Unassembled WGS sequence"/>
</dbReference>